<gene>
    <name evidence="2" type="ORF">SAMN05421742_101226</name>
</gene>
<keyword evidence="3" id="KW-1185">Reference proteome</keyword>
<reference evidence="3" key="1">
    <citation type="submission" date="2016-10" db="EMBL/GenBank/DDBJ databases">
        <authorList>
            <person name="Varghese N."/>
            <person name="Submissions S."/>
        </authorList>
    </citation>
    <scope>NUCLEOTIDE SEQUENCE [LARGE SCALE GENOMIC DNA]</scope>
    <source>
        <strain evidence="3">930I</strain>
    </source>
</reference>
<protein>
    <recommendedName>
        <fullName evidence="4">Concanavalin A-like lectin/glucanases superfamily protein</fullName>
    </recommendedName>
</protein>
<sequence>MSLTLPTFPGTGAALGDPIDFSGLFNKADDACLTRTPAAEGNRTRWTWSGWVKRASPCAGSGEYQVLFEATTGSHQTLIGFDRDSDTLRFAEYQANNVGLLVSQGVLVDLAGWYHVVCGWDSDNTDPDLRMRLWINGGEVTSYSTYTVPSQGRLSTANRAVQHNIGRQGYGGGNSHHLDGYLAEVVFVDGQALDAAAFGEVFGDLWRHKAFVGDVGSNGFRLDFANASNLGGDASGNGNNWAPANLTSSDQRTDTPTNNYATLSPDLGGANNTYSEGNTVVWLAGGNGGNQAVSEMPVSSGKWVFATKSLGPHYLSWRYIGFGKTGSLDGYPGQRLESWGYNASGQWKKNAANLSTGHATWTASGDGAAIALDLDNGKAWVGLFDGTAITWEGDPAAGTGAVQTGLSGPLFPMVGWYGTAGYGGVEQLAEFALDGVTLPDGFLPLTSQNAGASPLAEVT</sequence>
<dbReference type="STRING" id="83401.SAMN05421742_101226"/>
<dbReference type="OrthoDB" id="5449044at2"/>
<dbReference type="InterPro" id="IPR043136">
    <property type="entry name" value="B30.2/SPRY_sf"/>
</dbReference>
<dbReference type="Proteomes" id="UP000217076">
    <property type="component" value="Unassembled WGS sequence"/>
</dbReference>
<dbReference type="EMBL" id="FNCV01000001">
    <property type="protein sequence ID" value="SDG43109.1"/>
    <property type="molecule type" value="Genomic_DNA"/>
</dbReference>
<evidence type="ECO:0000313" key="3">
    <source>
        <dbReference type="Proteomes" id="UP000217076"/>
    </source>
</evidence>
<dbReference type="AlphaFoldDB" id="A0A1G7U7T4"/>
<name>A0A1G7U7T4_9PROT</name>
<dbReference type="InterPro" id="IPR013320">
    <property type="entry name" value="ConA-like_dom_sf"/>
</dbReference>
<feature type="region of interest" description="Disordered" evidence="1">
    <location>
        <begin position="235"/>
        <end position="254"/>
    </location>
</feature>
<evidence type="ECO:0008006" key="4">
    <source>
        <dbReference type="Google" id="ProtNLM"/>
    </source>
</evidence>
<evidence type="ECO:0000313" key="2">
    <source>
        <dbReference type="EMBL" id="SDG43109.1"/>
    </source>
</evidence>
<evidence type="ECO:0000256" key="1">
    <source>
        <dbReference type="SAM" id="MobiDB-lite"/>
    </source>
</evidence>
<dbReference type="Gene3D" id="2.60.120.920">
    <property type="match status" value="1"/>
</dbReference>
<dbReference type="Gene3D" id="2.60.120.200">
    <property type="match status" value="1"/>
</dbReference>
<dbReference type="RefSeq" id="WP_092614128.1">
    <property type="nucleotide sequence ID" value="NZ_FNCV01000001.1"/>
</dbReference>
<feature type="compositionally biased region" description="Polar residues" evidence="1">
    <location>
        <begin position="236"/>
        <end position="254"/>
    </location>
</feature>
<organism evidence="2 3">
    <name type="scientific">Roseospirillum parvum</name>
    <dbReference type="NCBI Taxonomy" id="83401"/>
    <lineage>
        <taxon>Bacteria</taxon>
        <taxon>Pseudomonadati</taxon>
        <taxon>Pseudomonadota</taxon>
        <taxon>Alphaproteobacteria</taxon>
        <taxon>Rhodospirillales</taxon>
        <taxon>Rhodospirillaceae</taxon>
        <taxon>Roseospirillum</taxon>
    </lineage>
</organism>
<proteinExistence type="predicted"/>
<accession>A0A1G7U7T4</accession>
<dbReference type="SUPFAM" id="SSF49899">
    <property type="entry name" value="Concanavalin A-like lectins/glucanases"/>
    <property type="match status" value="1"/>
</dbReference>